<reference evidence="4" key="2">
    <citation type="journal article" date="2021" name="Sci. Rep.">
        <title>The distribution of antibiotic resistance genes in chicken gut microbiota commensals.</title>
        <authorList>
            <person name="Juricova H."/>
            <person name="Matiasovicova J."/>
            <person name="Kubasova T."/>
            <person name="Cejkova D."/>
            <person name="Rychlik I."/>
        </authorList>
    </citation>
    <scope>NUCLEOTIDE SEQUENCE</scope>
    <source>
        <strain evidence="4">An824</strain>
    </source>
</reference>
<accession>A0A938WSP8</accession>
<dbReference type="SUPFAM" id="SSF53822">
    <property type="entry name" value="Periplasmic binding protein-like I"/>
    <property type="match status" value="1"/>
</dbReference>
<dbReference type="SUPFAM" id="SSF54106">
    <property type="entry name" value="LysM domain"/>
    <property type="match status" value="1"/>
</dbReference>
<protein>
    <submittedName>
        <fullName evidence="4">ABC transporter substrate-binding protein</fullName>
    </submittedName>
</protein>
<dbReference type="InterPro" id="IPR018392">
    <property type="entry name" value="LysM"/>
</dbReference>
<dbReference type="Proteomes" id="UP000706891">
    <property type="component" value="Unassembled WGS sequence"/>
</dbReference>
<comment type="caution">
    <text evidence="4">The sequence shown here is derived from an EMBL/GenBank/DDBJ whole genome shotgun (WGS) entry which is preliminary data.</text>
</comment>
<keyword evidence="2" id="KW-0732">Signal</keyword>
<proteinExistence type="inferred from homology"/>
<dbReference type="SMART" id="SM00257">
    <property type="entry name" value="LysM"/>
    <property type="match status" value="1"/>
</dbReference>
<dbReference type="RefSeq" id="WP_205104234.1">
    <property type="nucleotide sequence ID" value="NZ_JACJJG010000024.1"/>
</dbReference>
<dbReference type="PROSITE" id="PS51782">
    <property type="entry name" value="LYSM"/>
    <property type="match status" value="1"/>
</dbReference>
<dbReference type="Pfam" id="PF01476">
    <property type="entry name" value="LysM"/>
    <property type="match status" value="1"/>
</dbReference>
<gene>
    <name evidence="4" type="ORF">H6A34_06310</name>
</gene>
<dbReference type="AlphaFoldDB" id="A0A938WSP8"/>
<sequence>MIHFSRYIITAIMAVVFCGVGMAQDNKNWREMHKVKSKETLYGIAREYGLTVQDLVKANPEMSSPDYKLKKGDYIFIPYPEGTAASKATNVTKAEVPAGALRVGVVLPLHNVDGDGRRMLEYYRGLLMACEDLKKEGMSIAVNAWNVPIDADIYRTLVKDDMAKCDVIFGPLYSKQVKPLSFFVKDNNIKLVIPFSITGNDVDTNPNIFQVYQDPETFFGDVINQFAYRFKDYNIVVIDCNDKTSDKGVFTFSLRKRLEEKGIACNVTNINSGSAGFARAFSAIKPNMVVLNTGRSPELNTVIDMLDALTGEHPELKVSLFGYTEWLMYAKYNMGKFCKYDTYVPSTFYYNSYSTKVKNFEARYRRTFKSDMMDYLPRFALTGYDHGMFFLRGLRAKGKSFTGADEDPNALQTPLSFKRSGTGGGYRNNSLLFIHYNRDNSISIINF</sequence>
<comment type="similarity">
    <text evidence="1">Belongs to the leucine-binding protein family.</text>
</comment>
<dbReference type="InterPro" id="IPR028082">
    <property type="entry name" value="Peripla_BP_I"/>
</dbReference>
<reference evidence="4" key="1">
    <citation type="submission" date="2020-08" db="EMBL/GenBank/DDBJ databases">
        <authorList>
            <person name="Cejkova D."/>
            <person name="Kubasova T."/>
            <person name="Jahodarova E."/>
            <person name="Rychlik I."/>
        </authorList>
    </citation>
    <scope>NUCLEOTIDE SEQUENCE</scope>
    <source>
        <strain evidence="4">An824</strain>
    </source>
</reference>
<evidence type="ECO:0000313" key="4">
    <source>
        <dbReference type="EMBL" id="MBM6673484.1"/>
    </source>
</evidence>
<dbReference type="EMBL" id="JACJJG010000024">
    <property type="protein sequence ID" value="MBM6673484.1"/>
    <property type="molecule type" value="Genomic_DNA"/>
</dbReference>
<evidence type="ECO:0000313" key="5">
    <source>
        <dbReference type="Proteomes" id="UP000706891"/>
    </source>
</evidence>
<dbReference type="InterPro" id="IPR036779">
    <property type="entry name" value="LysM_dom_sf"/>
</dbReference>
<dbReference type="Gene3D" id="3.40.50.2300">
    <property type="match status" value="2"/>
</dbReference>
<keyword evidence="5" id="KW-1185">Reference proteome</keyword>
<evidence type="ECO:0000259" key="3">
    <source>
        <dbReference type="PROSITE" id="PS51782"/>
    </source>
</evidence>
<feature type="domain" description="LysM" evidence="3">
    <location>
        <begin position="31"/>
        <end position="77"/>
    </location>
</feature>
<dbReference type="Gene3D" id="3.10.350.10">
    <property type="entry name" value="LysM domain"/>
    <property type="match status" value="1"/>
</dbReference>
<dbReference type="Pfam" id="PF13458">
    <property type="entry name" value="Peripla_BP_6"/>
    <property type="match status" value="1"/>
</dbReference>
<dbReference type="CDD" id="cd00118">
    <property type="entry name" value="LysM"/>
    <property type="match status" value="1"/>
</dbReference>
<organism evidence="4 5">
    <name type="scientific">Marseilla massiliensis</name>
    <dbReference type="NCBI Taxonomy" id="1841864"/>
    <lineage>
        <taxon>Bacteria</taxon>
        <taxon>Pseudomonadati</taxon>
        <taxon>Bacteroidota</taxon>
        <taxon>Bacteroidia</taxon>
        <taxon>Bacteroidales</taxon>
        <taxon>Prevotellaceae</taxon>
        <taxon>Marseilla</taxon>
    </lineage>
</organism>
<evidence type="ECO:0000256" key="2">
    <source>
        <dbReference type="ARBA" id="ARBA00022729"/>
    </source>
</evidence>
<dbReference type="InterPro" id="IPR028081">
    <property type="entry name" value="Leu-bd"/>
</dbReference>
<name>A0A938WSP8_9BACT</name>
<evidence type="ECO:0000256" key="1">
    <source>
        <dbReference type="ARBA" id="ARBA00010062"/>
    </source>
</evidence>